<dbReference type="EC" id="2.1.1.-" evidence="9"/>
<evidence type="ECO:0000259" key="12">
    <source>
        <dbReference type="Pfam" id="PF06750"/>
    </source>
</evidence>
<evidence type="ECO:0000313" key="13">
    <source>
        <dbReference type="EMBL" id="OIP39557.1"/>
    </source>
</evidence>
<evidence type="ECO:0000256" key="4">
    <source>
        <dbReference type="ARBA" id="ARBA00022519"/>
    </source>
</evidence>
<dbReference type="AlphaFoldDB" id="A0A1J5DU02"/>
<comment type="similarity">
    <text evidence="2 8">Belongs to the peptidase A24 family.</text>
</comment>
<feature type="transmembrane region" description="Helical" evidence="10">
    <location>
        <begin position="190"/>
        <end position="223"/>
    </location>
</feature>
<evidence type="ECO:0000256" key="2">
    <source>
        <dbReference type="ARBA" id="ARBA00005801"/>
    </source>
</evidence>
<evidence type="ECO:0000256" key="6">
    <source>
        <dbReference type="ARBA" id="ARBA00022989"/>
    </source>
</evidence>
<dbReference type="GO" id="GO:0008168">
    <property type="term" value="F:methyltransferase activity"/>
    <property type="evidence" value="ECO:0007669"/>
    <property type="project" value="UniProtKB-KW"/>
</dbReference>
<feature type="transmembrane region" description="Helical" evidence="10">
    <location>
        <begin position="6"/>
        <end position="25"/>
    </location>
</feature>
<dbReference type="GO" id="GO:0032259">
    <property type="term" value="P:methylation"/>
    <property type="evidence" value="ECO:0007669"/>
    <property type="project" value="UniProtKB-KW"/>
</dbReference>
<dbReference type="GO" id="GO:0005886">
    <property type="term" value="C:plasma membrane"/>
    <property type="evidence" value="ECO:0007669"/>
    <property type="project" value="UniProtKB-SubCell"/>
</dbReference>
<protein>
    <recommendedName>
        <fullName evidence="9">Prepilin leader peptidase/N-methyltransferase</fullName>
        <ecNumber evidence="9">2.1.1.-</ecNumber>
        <ecNumber evidence="9">3.4.23.43</ecNumber>
    </recommendedName>
</protein>
<comment type="catalytic activity">
    <reaction evidence="9">
        <text>Typically cleaves a -Gly-|-Phe- bond to release an N-terminal, basic peptide of 5-8 residues from type IV prepilin, and then N-methylates the new N-terminal amino group, the methyl donor being S-adenosyl-L-methionine.</text>
        <dbReference type="EC" id="3.4.23.43"/>
    </reaction>
</comment>
<sequence length="263" mass="29143">MIICTYLFIFIIGAMLGSFFNVCIYRLPRGEGIIFPGSHCPKCQAQLKPWDNIPILSYIFLRGKCRYCNGIISSRYILVESITGLLYLGLYLRFGLGVEFFYYIFFISVLVIITFIDIEHFLILDKITYPSMVVGLIACLIKKDLAGGAIGLLVGAGIIYGIVVVSAVILKMINHPCKDEGGMGLGDVKLGGVMGVFLGWKFVLVALFLACLFGSIIGLFLIFLKLKKRTDYIPFGPYLAMGSLVVVLWGEKVLGWYLGLLGR</sequence>
<dbReference type="PRINTS" id="PR00864">
    <property type="entry name" value="PREPILNPTASE"/>
</dbReference>
<reference evidence="13 14" key="1">
    <citation type="journal article" date="2016" name="Environ. Microbiol.">
        <title>Genomic resolution of a cold subsurface aquifer community provides metabolic insights for novel microbes adapted to high CO concentrations.</title>
        <authorList>
            <person name="Probst A.J."/>
            <person name="Castelle C.J."/>
            <person name="Singh A."/>
            <person name="Brown C.T."/>
            <person name="Anantharaman K."/>
            <person name="Sharon I."/>
            <person name="Hug L.A."/>
            <person name="Burstein D."/>
            <person name="Emerson J.B."/>
            <person name="Thomas B.C."/>
            <person name="Banfield J.F."/>
        </authorList>
    </citation>
    <scope>NUCLEOTIDE SEQUENCE [LARGE SCALE GENOMIC DNA]</scope>
    <source>
        <strain evidence="13">CG2_30_40_21</strain>
    </source>
</reference>
<dbReference type="EMBL" id="MNYI01000144">
    <property type="protein sequence ID" value="OIP39557.1"/>
    <property type="molecule type" value="Genomic_DNA"/>
</dbReference>
<evidence type="ECO:0000256" key="9">
    <source>
        <dbReference type="RuleBase" id="RU003794"/>
    </source>
</evidence>
<evidence type="ECO:0000313" key="14">
    <source>
        <dbReference type="Proteomes" id="UP000183085"/>
    </source>
</evidence>
<feature type="transmembrane region" description="Helical" evidence="10">
    <location>
        <begin position="76"/>
        <end position="94"/>
    </location>
</feature>
<dbReference type="STRING" id="1817895.AUJ95_05455"/>
<feature type="domain" description="Prepilin type IV endopeptidase peptidase" evidence="11">
    <location>
        <begin position="104"/>
        <end position="219"/>
    </location>
</feature>
<evidence type="ECO:0000259" key="11">
    <source>
        <dbReference type="Pfam" id="PF01478"/>
    </source>
</evidence>
<feature type="transmembrane region" description="Helical" evidence="10">
    <location>
        <begin position="100"/>
        <end position="124"/>
    </location>
</feature>
<evidence type="ECO:0000256" key="3">
    <source>
        <dbReference type="ARBA" id="ARBA00022475"/>
    </source>
</evidence>
<evidence type="ECO:0000256" key="10">
    <source>
        <dbReference type="SAM" id="Phobius"/>
    </source>
</evidence>
<dbReference type="InterPro" id="IPR014032">
    <property type="entry name" value="Peptidase_A24A_bac"/>
</dbReference>
<dbReference type="Gene3D" id="1.20.120.1220">
    <property type="match status" value="1"/>
</dbReference>
<feature type="transmembrane region" description="Helical" evidence="10">
    <location>
        <begin position="235"/>
        <end position="258"/>
    </location>
</feature>
<dbReference type="InterPro" id="IPR010627">
    <property type="entry name" value="Prepilin_pept_A24_N"/>
</dbReference>
<name>A0A1J5DU02_9BACT</name>
<proteinExistence type="inferred from homology"/>
<evidence type="ECO:0000256" key="5">
    <source>
        <dbReference type="ARBA" id="ARBA00022692"/>
    </source>
</evidence>
<evidence type="ECO:0000256" key="8">
    <source>
        <dbReference type="RuleBase" id="RU003793"/>
    </source>
</evidence>
<keyword evidence="9" id="KW-0808">Transferase</keyword>
<organism evidence="13 14">
    <name type="scientific">Candidatus Desantisbacteria bacterium CG2_30_40_21</name>
    <dbReference type="NCBI Taxonomy" id="1817895"/>
    <lineage>
        <taxon>Bacteria</taxon>
        <taxon>Candidatus Desantisiibacteriota</taxon>
    </lineage>
</organism>
<evidence type="ECO:0000256" key="1">
    <source>
        <dbReference type="ARBA" id="ARBA00004429"/>
    </source>
</evidence>
<dbReference type="GO" id="GO:0004190">
    <property type="term" value="F:aspartic-type endopeptidase activity"/>
    <property type="evidence" value="ECO:0007669"/>
    <property type="project" value="UniProtKB-EC"/>
</dbReference>
<keyword evidence="3" id="KW-1003">Cell membrane</keyword>
<keyword evidence="9" id="KW-0378">Hydrolase</keyword>
<keyword evidence="4" id="KW-0997">Cell inner membrane</keyword>
<keyword evidence="9" id="KW-0511">Multifunctional enzyme</keyword>
<dbReference type="Pfam" id="PF01478">
    <property type="entry name" value="Peptidase_A24"/>
    <property type="match status" value="1"/>
</dbReference>
<dbReference type="Pfam" id="PF06750">
    <property type="entry name" value="A24_N_bact"/>
    <property type="match status" value="1"/>
</dbReference>
<evidence type="ECO:0000256" key="7">
    <source>
        <dbReference type="ARBA" id="ARBA00023136"/>
    </source>
</evidence>
<dbReference type="GO" id="GO:0006465">
    <property type="term" value="P:signal peptide processing"/>
    <property type="evidence" value="ECO:0007669"/>
    <property type="project" value="TreeGrafter"/>
</dbReference>
<feature type="domain" description="Prepilin peptidase A24 N-terminal" evidence="12">
    <location>
        <begin position="11"/>
        <end position="94"/>
    </location>
</feature>
<dbReference type="InterPro" id="IPR000045">
    <property type="entry name" value="Prepilin_IV_endopep_pep"/>
</dbReference>
<accession>A0A1J5DU02</accession>
<dbReference type="EC" id="3.4.23.43" evidence="9"/>
<feature type="transmembrane region" description="Helical" evidence="10">
    <location>
        <begin position="145"/>
        <end position="170"/>
    </location>
</feature>
<dbReference type="InterPro" id="IPR050882">
    <property type="entry name" value="Prepilin_peptidase/N-MTase"/>
</dbReference>
<keyword evidence="5 9" id="KW-0812">Transmembrane</keyword>
<dbReference type="Proteomes" id="UP000183085">
    <property type="component" value="Unassembled WGS sequence"/>
</dbReference>
<dbReference type="PANTHER" id="PTHR30487">
    <property type="entry name" value="TYPE 4 PREPILIN-LIKE PROTEINS LEADER PEPTIDE-PROCESSING ENZYME"/>
    <property type="match status" value="1"/>
</dbReference>
<keyword evidence="7 10" id="KW-0472">Membrane</keyword>
<gene>
    <name evidence="13" type="ORF">AUJ95_05455</name>
</gene>
<keyword evidence="9" id="KW-0645">Protease</keyword>
<dbReference type="PANTHER" id="PTHR30487:SF0">
    <property type="entry name" value="PREPILIN LEADER PEPTIDASE_N-METHYLTRANSFERASE-RELATED"/>
    <property type="match status" value="1"/>
</dbReference>
<keyword evidence="9" id="KW-0489">Methyltransferase</keyword>
<comment type="function">
    <text evidence="9">Plays an essential role in type IV pili and type II pseudopili formation by proteolytically removing the leader sequence from substrate proteins and subsequently monomethylating the alpha-amino group of the newly exposed N-terminal phenylalanine.</text>
</comment>
<comment type="caution">
    <text evidence="13">The sequence shown here is derived from an EMBL/GenBank/DDBJ whole genome shotgun (WGS) entry which is preliminary data.</text>
</comment>
<comment type="subcellular location">
    <subcellularLocation>
        <location evidence="1">Cell inner membrane</location>
        <topology evidence="1">Multi-pass membrane protein</topology>
    </subcellularLocation>
    <subcellularLocation>
        <location evidence="9">Cell membrane</location>
        <topology evidence="9">Multi-pass membrane protein</topology>
    </subcellularLocation>
</comment>
<keyword evidence="6 10" id="KW-1133">Transmembrane helix</keyword>